<dbReference type="Pfam" id="PF04138">
    <property type="entry name" value="GtrA_DPMS_TM"/>
    <property type="match status" value="1"/>
</dbReference>
<keyword evidence="9" id="KW-1185">Reference proteome</keyword>
<proteinExistence type="inferred from homology"/>
<organism evidence="8 9">
    <name type="scientific">Uliginosibacterium aquaticum</name>
    <dbReference type="NCBI Taxonomy" id="2731212"/>
    <lineage>
        <taxon>Bacteria</taxon>
        <taxon>Pseudomonadati</taxon>
        <taxon>Pseudomonadota</taxon>
        <taxon>Betaproteobacteria</taxon>
        <taxon>Rhodocyclales</taxon>
        <taxon>Zoogloeaceae</taxon>
        <taxon>Uliginosibacterium</taxon>
    </lineage>
</organism>
<protein>
    <submittedName>
        <fullName evidence="8">GtrA family protein</fullName>
    </submittedName>
</protein>
<feature type="transmembrane region" description="Helical" evidence="6">
    <location>
        <begin position="28"/>
        <end position="52"/>
    </location>
</feature>
<evidence type="ECO:0000313" key="8">
    <source>
        <dbReference type="EMBL" id="NSL53763.1"/>
    </source>
</evidence>
<sequence>MGELFRYVTNGLVATGVHYSVLAFNLHVLGFSSAGLANLVAAMFGIAASFVGNRYFVFANGGEAPWHGQAARFVLLYGAIALLHGAVMWTWADWLQQDYRIGFLIATVMQFVLSYIGNKRLVFKK</sequence>
<feature type="transmembrane region" description="Helical" evidence="6">
    <location>
        <begin position="98"/>
        <end position="116"/>
    </location>
</feature>
<evidence type="ECO:0000256" key="3">
    <source>
        <dbReference type="ARBA" id="ARBA00022692"/>
    </source>
</evidence>
<dbReference type="PANTHER" id="PTHR38459">
    <property type="entry name" value="PROPHAGE BACTOPRENOL-LINKED GLUCOSE TRANSLOCASE HOMOLOG"/>
    <property type="match status" value="1"/>
</dbReference>
<dbReference type="Proteomes" id="UP000778523">
    <property type="component" value="Unassembled WGS sequence"/>
</dbReference>
<name>A0ABX2IBV8_9RHOO</name>
<evidence type="ECO:0000256" key="4">
    <source>
        <dbReference type="ARBA" id="ARBA00022989"/>
    </source>
</evidence>
<comment type="similarity">
    <text evidence="2">Belongs to the GtrA family.</text>
</comment>
<dbReference type="InterPro" id="IPR007267">
    <property type="entry name" value="GtrA_DPMS_TM"/>
</dbReference>
<keyword evidence="5 6" id="KW-0472">Membrane</keyword>
<evidence type="ECO:0000256" key="6">
    <source>
        <dbReference type="SAM" id="Phobius"/>
    </source>
</evidence>
<comment type="caution">
    <text evidence="8">The sequence shown here is derived from an EMBL/GenBank/DDBJ whole genome shotgun (WGS) entry which is preliminary data.</text>
</comment>
<keyword evidence="3 6" id="KW-0812">Transmembrane</keyword>
<accession>A0ABX2IBV8</accession>
<dbReference type="PANTHER" id="PTHR38459:SF1">
    <property type="entry name" value="PROPHAGE BACTOPRENOL-LINKED GLUCOSE TRANSLOCASE HOMOLOG"/>
    <property type="match status" value="1"/>
</dbReference>
<gene>
    <name evidence="8" type="ORF">HJ583_001865</name>
</gene>
<evidence type="ECO:0000256" key="2">
    <source>
        <dbReference type="ARBA" id="ARBA00009399"/>
    </source>
</evidence>
<keyword evidence="4 6" id="KW-1133">Transmembrane helix</keyword>
<evidence type="ECO:0000259" key="7">
    <source>
        <dbReference type="Pfam" id="PF04138"/>
    </source>
</evidence>
<dbReference type="EMBL" id="JABCSC020000001">
    <property type="protein sequence ID" value="NSL53763.1"/>
    <property type="molecule type" value="Genomic_DNA"/>
</dbReference>
<evidence type="ECO:0000313" key="9">
    <source>
        <dbReference type="Proteomes" id="UP000778523"/>
    </source>
</evidence>
<comment type="subcellular location">
    <subcellularLocation>
        <location evidence="1">Membrane</location>
        <topology evidence="1">Multi-pass membrane protein</topology>
    </subcellularLocation>
</comment>
<feature type="domain" description="GtrA/DPMS transmembrane" evidence="7">
    <location>
        <begin position="6"/>
        <end position="123"/>
    </location>
</feature>
<evidence type="ECO:0000256" key="5">
    <source>
        <dbReference type="ARBA" id="ARBA00023136"/>
    </source>
</evidence>
<reference evidence="8 9" key="1">
    <citation type="submission" date="2020-06" db="EMBL/GenBank/DDBJ databases">
        <title>Draft genome of Uliginosibacterium sp. IMCC34675.</title>
        <authorList>
            <person name="Song J."/>
        </authorList>
    </citation>
    <scope>NUCLEOTIDE SEQUENCE [LARGE SCALE GENOMIC DNA]</scope>
    <source>
        <strain evidence="8 9">IMCC34675</strain>
    </source>
</reference>
<feature type="transmembrane region" description="Helical" evidence="6">
    <location>
        <begin position="73"/>
        <end position="92"/>
    </location>
</feature>
<dbReference type="RefSeq" id="WP_170020022.1">
    <property type="nucleotide sequence ID" value="NZ_JABCSC020000001.1"/>
</dbReference>
<evidence type="ECO:0000256" key="1">
    <source>
        <dbReference type="ARBA" id="ARBA00004141"/>
    </source>
</evidence>
<dbReference type="InterPro" id="IPR051401">
    <property type="entry name" value="GtrA_CellWall_Glycosyl"/>
</dbReference>